<evidence type="ECO:0000313" key="5">
    <source>
        <dbReference type="Proteomes" id="UP001597425"/>
    </source>
</evidence>
<proteinExistence type="predicted"/>
<keyword evidence="2" id="KW-0732">Signal</keyword>
<gene>
    <name evidence="4" type="ORF">ACFSKX_10270</name>
</gene>
<name>A0ABW5EDY9_9GAMM</name>
<reference evidence="5" key="1">
    <citation type="journal article" date="2019" name="Int. J. Syst. Evol. Microbiol.">
        <title>The Global Catalogue of Microorganisms (GCM) 10K type strain sequencing project: providing services to taxonomists for standard genome sequencing and annotation.</title>
        <authorList>
            <consortium name="The Broad Institute Genomics Platform"/>
            <consortium name="The Broad Institute Genome Sequencing Center for Infectious Disease"/>
            <person name="Wu L."/>
            <person name="Ma J."/>
        </authorList>
    </citation>
    <scope>NUCLEOTIDE SEQUENCE [LARGE SCALE GENOMIC DNA]</scope>
    <source>
        <strain evidence="5">KCTC 12848</strain>
    </source>
</reference>
<keyword evidence="1" id="KW-0472">Membrane</keyword>
<protein>
    <submittedName>
        <fullName evidence="4">Serine hydrolase domain-containing protein</fullName>
        <ecNumber evidence="4">3.-.-.-</ecNumber>
    </submittedName>
</protein>
<sequence length="620" mass="67342">MRRLIPLLVLLFALPVSARPAPTPPVESLSQLAAAIDGVRERRGAPGVAVALLKPGGEVWQHTAGMADIDVQRSVTVDTRFRIASISKMFVSLAVLRLQEQGRLSLDDRVAALAPEIEFDNPWESNHPLRLVHLLNHSSGWDAPHFAEQIGSDGRPLSIREALALHPHSRRSRWAPGSRTAYNNTGPLVAAYIVEKVSGADSYEDYVREQFFEPLGMEASGYYYSDDYRSNAAGQYHGGRELPYWHLNNRAAGGMHSSLNDMQRFARMLLDRGRIGGTRLLSAESIRRGETPTQTLAAKAGLQVSQGLGNNSFHRNGVVFRGHEGGLPGASALLAYQPQMGIAHIVLANGSGPVAAEIHRLLADFVTRNHTVEPVAAERKITGGDRSLSGHYRVANPAMQSAEFLADLVPWTVNVRGDSATIGPLLGMPPRKLVPAAGGGFLQESTGRVALVRVRDPAAGELLHYGPQALEKVGAVGAYGPPLLAVSWFVCAVVGLGFLPIWLPRYWLGKIRPGGAIAMRAWPLLTLSGLLAALLGVKMAMASPVPYALAGRLSLPTLLVFAGSIAFFVCALWSLWVWFRYRSSRMNRFVKYHSTVLILLNLLVGLYLLSYGVIGIRLWA</sequence>
<dbReference type="InterPro" id="IPR001466">
    <property type="entry name" value="Beta-lactam-related"/>
</dbReference>
<dbReference type="PANTHER" id="PTHR46825:SF9">
    <property type="entry name" value="BETA-LACTAMASE-RELATED DOMAIN-CONTAINING PROTEIN"/>
    <property type="match status" value="1"/>
</dbReference>
<dbReference type="InterPro" id="IPR050491">
    <property type="entry name" value="AmpC-like"/>
</dbReference>
<keyword evidence="4" id="KW-0378">Hydrolase</keyword>
<dbReference type="Pfam" id="PF00144">
    <property type="entry name" value="Beta-lactamase"/>
    <property type="match status" value="1"/>
</dbReference>
<dbReference type="Proteomes" id="UP001597425">
    <property type="component" value="Unassembled WGS sequence"/>
</dbReference>
<dbReference type="EC" id="3.-.-.-" evidence="4"/>
<feature type="transmembrane region" description="Helical" evidence="1">
    <location>
        <begin position="596"/>
        <end position="619"/>
    </location>
</feature>
<keyword evidence="1" id="KW-0812">Transmembrane</keyword>
<dbReference type="RefSeq" id="WP_265721641.1">
    <property type="nucleotide sequence ID" value="NZ_JAPIVK010000013.1"/>
</dbReference>
<keyword evidence="1" id="KW-1133">Transmembrane helix</keyword>
<feature type="domain" description="Beta-lactamase-related" evidence="3">
    <location>
        <begin position="33"/>
        <end position="357"/>
    </location>
</feature>
<accession>A0ABW5EDY9</accession>
<evidence type="ECO:0000313" key="4">
    <source>
        <dbReference type="EMBL" id="MFD2310800.1"/>
    </source>
</evidence>
<organism evidence="4 5">
    <name type="scientific">Microbulbifer halophilus</name>
    <dbReference type="NCBI Taxonomy" id="453963"/>
    <lineage>
        <taxon>Bacteria</taxon>
        <taxon>Pseudomonadati</taxon>
        <taxon>Pseudomonadota</taxon>
        <taxon>Gammaproteobacteria</taxon>
        <taxon>Cellvibrionales</taxon>
        <taxon>Microbulbiferaceae</taxon>
        <taxon>Microbulbifer</taxon>
    </lineage>
</organism>
<dbReference type="Gene3D" id="3.40.710.10">
    <property type="entry name" value="DD-peptidase/beta-lactamase superfamily"/>
    <property type="match status" value="1"/>
</dbReference>
<feature type="signal peptide" evidence="2">
    <location>
        <begin position="1"/>
        <end position="18"/>
    </location>
</feature>
<dbReference type="SUPFAM" id="SSF56601">
    <property type="entry name" value="beta-lactamase/transpeptidase-like"/>
    <property type="match status" value="1"/>
</dbReference>
<dbReference type="InterPro" id="IPR012338">
    <property type="entry name" value="Beta-lactam/transpept-like"/>
</dbReference>
<feature type="transmembrane region" description="Helical" evidence="1">
    <location>
        <begin position="483"/>
        <end position="503"/>
    </location>
</feature>
<dbReference type="GO" id="GO:0016787">
    <property type="term" value="F:hydrolase activity"/>
    <property type="evidence" value="ECO:0007669"/>
    <property type="project" value="UniProtKB-KW"/>
</dbReference>
<evidence type="ECO:0000259" key="3">
    <source>
        <dbReference type="Pfam" id="PF00144"/>
    </source>
</evidence>
<dbReference type="PANTHER" id="PTHR46825">
    <property type="entry name" value="D-ALANYL-D-ALANINE-CARBOXYPEPTIDASE/ENDOPEPTIDASE AMPH"/>
    <property type="match status" value="1"/>
</dbReference>
<keyword evidence="5" id="KW-1185">Reference proteome</keyword>
<feature type="chain" id="PRO_5046165746" evidence="2">
    <location>
        <begin position="19"/>
        <end position="620"/>
    </location>
</feature>
<evidence type="ECO:0000256" key="1">
    <source>
        <dbReference type="SAM" id="Phobius"/>
    </source>
</evidence>
<evidence type="ECO:0000256" key="2">
    <source>
        <dbReference type="SAM" id="SignalP"/>
    </source>
</evidence>
<comment type="caution">
    <text evidence="4">The sequence shown here is derived from an EMBL/GenBank/DDBJ whole genome shotgun (WGS) entry which is preliminary data.</text>
</comment>
<dbReference type="EMBL" id="JBHUJD010000011">
    <property type="protein sequence ID" value="MFD2310800.1"/>
    <property type="molecule type" value="Genomic_DNA"/>
</dbReference>
<feature type="transmembrane region" description="Helical" evidence="1">
    <location>
        <begin position="524"/>
        <end position="541"/>
    </location>
</feature>
<feature type="transmembrane region" description="Helical" evidence="1">
    <location>
        <begin position="553"/>
        <end position="576"/>
    </location>
</feature>